<dbReference type="Gene3D" id="3.30.420.10">
    <property type="entry name" value="Ribonuclease H-like superfamily/Ribonuclease H"/>
    <property type="match status" value="2"/>
</dbReference>
<dbReference type="InterPro" id="IPR052338">
    <property type="entry name" value="Transposase_5"/>
</dbReference>
<dbReference type="EnsemblMetazoa" id="CJA18793.1">
    <property type="protein sequence ID" value="CJA18793.1"/>
    <property type="gene ID" value="WBGene00137997"/>
</dbReference>
<evidence type="ECO:0008006" key="5">
    <source>
        <dbReference type="Google" id="ProtNLM"/>
    </source>
</evidence>
<evidence type="ECO:0000313" key="3">
    <source>
        <dbReference type="EnsemblMetazoa" id="CJA18793.1"/>
    </source>
</evidence>
<protein>
    <recommendedName>
        <fullName evidence="5">Tc1-like transposase DDE domain-containing protein</fullName>
    </recommendedName>
</protein>
<dbReference type="InterPro" id="IPR038717">
    <property type="entry name" value="Tc1-like_DDE_dom"/>
</dbReference>
<dbReference type="Pfam" id="PF13358">
    <property type="entry name" value="DDE_3"/>
    <property type="match status" value="1"/>
</dbReference>
<accession>A0A8R1I9K7</accession>
<evidence type="ECO:0000259" key="1">
    <source>
        <dbReference type="Pfam" id="PF01498"/>
    </source>
</evidence>
<keyword evidence="4" id="KW-1185">Reference proteome</keyword>
<dbReference type="GO" id="GO:0003677">
    <property type="term" value="F:DNA binding"/>
    <property type="evidence" value="ECO:0007669"/>
    <property type="project" value="InterPro"/>
</dbReference>
<evidence type="ECO:0000259" key="2">
    <source>
        <dbReference type="Pfam" id="PF13358"/>
    </source>
</evidence>
<reference evidence="3" key="2">
    <citation type="submission" date="2022-06" db="UniProtKB">
        <authorList>
            <consortium name="EnsemblMetazoa"/>
        </authorList>
    </citation>
    <scope>IDENTIFICATION</scope>
    <source>
        <strain evidence="3">DF5081</strain>
    </source>
</reference>
<dbReference type="AlphaFoldDB" id="A0A8R1I9K7"/>
<dbReference type="GO" id="GO:0015074">
    <property type="term" value="P:DNA integration"/>
    <property type="evidence" value="ECO:0007669"/>
    <property type="project" value="InterPro"/>
</dbReference>
<feature type="domain" description="Transposase Tc1-like" evidence="1">
    <location>
        <begin position="17"/>
        <end position="47"/>
    </location>
</feature>
<dbReference type="Proteomes" id="UP000005237">
    <property type="component" value="Unassembled WGS sequence"/>
</dbReference>
<organism evidence="3 4">
    <name type="scientific">Caenorhabditis japonica</name>
    <dbReference type="NCBI Taxonomy" id="281687"/>
    <lineage>
        <taxon>Eukaryota</taxon>
        <taxon>Metazoa</taxon>
        <taxon>Ecdysozoa</taxon>
        <taxon>Nematoda</taxon>
        <taxon>Chromadorea</taxon>
        <taxon>Rhabditida</taxon>
        <taxon>Rhabditina</taxon>
        <taxon>Rhabditomorpha</taxon>
        <taxon>Rhabditoidea</taxon>
        <taxon>Rhabditidae</taxon>
        <taxon>Peloderinae</taxon>
        <taxon>Caenorhabditis</taxon>
    </lineage>
</organism>
<dbReference type="PANTHER" id="PTHR23022:SF134">
    <property type="entry name" value="TRANSPOSABLE ELEMENT TC1 TRANSPOSASE"/>
    <property type="match status" value="1"/>
</dbReference>
<dbReference type="InterPro" id="IPR036397">
    <property type="entry name" value="RNaseH_sf"/>
</dbReference>
<dbReference type="PANTHER" id="PTHR23022">
    <property type="entry name" value="TRANSPOSABLE ELEMENT-RELATED"/>
    <property type="match status" value="1"/>
</dbReference>
<dbReference type="Pfam" id="PF01498">
    <property type="entry name" value="HTH_Tnp_Tc3_2"/>
    <property type="match status" value="1"/>
</dbReference>
<reference evidence="4" key="1">
    <citation type="submission" date="2010-08" db="EMBL/GenBank/DDBJ databases">
        <authorList>
            <consortium name="Caenorhabditis japonica Sequencing Consortium"/>
            <person name="Wilson R.K."/>
        </authorList>
    </citation>
    <scope>NUCLEOTIDE SEQUENCE [LARGE SCALE GENOMIC DNA]</scope>
    <source>
        <strain evidence="4">DF5081</strain>
    </source>
</reference>
<dbReference type="InterPro" id="IPR002492">
    <property type="entry name" value="Transposase_Tc1-like"/>
</dbReference>
<proteinExistence type="predicted"/>
<dbReference type="GO" id="GO:0006313">
    <property type="term" value="P:DNA transposition"/>
    <property type="evidence" value="ECO:0007669"/>
    <property type="project" value="InterPro"/>
</dbReference>
<name>A0A8R1I9K7_CAEJA</name>
<feature type="domain" description="Tc1-like transposase DDE" evidence="2">
    <location>
        <begin position="116"/>
        <end position="168"/>
    </location>
</feature>
<evidence type="ECO:0000313" key="4">
    <source>
        <dbReference type="Proteomes" id="UP000005237"/>
    </source>
</evidence>
<sequence length="214" mass="25110">MIFKGYFSNLTFDICFHGLHGRRPVKKPLISKKNRKARVAWAKAHVNWGRREWANHVWNNESKFNLFGTDGIKWVRRPVGSRFDPKYQCPTVKHGGGSCMVWGCFSDTSMRPLRRVQDNDPKHASGHIKNWFQRRRVDLLDWPSQSPDLNLIEHLWEELERRIQGVRASNVNQKFDLLEAAWKDIPMSVIHKLLDSMPRRCQAVIDAKGYATRY</sequence>